<accession>A0A3M6V1Q3</accession>
<dbReference type="AlphaFoldDB" id="A0A3M6V1Q3"/>
<evidence type="ECO:0000313" key="2">
    <source>
        <dbReference type="Proteomes" id="UP000275408"/>
    </source>
</evidence>
<keyword evidence="2" id="KW-1185">Reference proteome</keyword>
<dbReference type="EMBL" id="RCHS01000264">
    <property type="protein sequence ID" value="RMX59855.1"/>
    <property type="molecule type" value="Genomic_DNA"/>
</dbReference>
<sequence>MTLPGRPPFIGVDADSMNSSVIPQMHYILHYPRTMVSSYLIAHDWSDGTVLDNESWEKMPLLIITGHRAADHLWKETAKAPPL</sequence>
<comment type="caution">
    <text evidence="1">The sequence shown here is derived from an EMBL/GenBank/DDBJ whole genome shotgun (WGS) entry which is preliminary data.</text>
</comment>
<organism evidence="1 2">
    <name type="scientific">Pocillopora damicornis</name>
    <name type="common">Cauliflower coral</name>
    <name type="synonym">Millepora damicornis</name>
    <dbReference type="NCBI Taxonomy" id="46731"/>
    <lineage>
        <taxon>Eukaryota</taxon>
        <taxon>Metazoa</taxon>
        <taxon>Cnidaria</taxon>
        <taxon>Anthozoa</taxon>
        <taxon>Hexacorallia</taxon>
        <taxon>Scleractinia</taxon>
        <taxon>Astrocoeniina</taxon>
        <taxon>Pocilloporidae</taxon>
        <taxon>Pocillopora</taxon>
    </lineage>
</organism>
<dbReference type="Proteomes" id="UP000275408">
    <property type="component" value="Unassembled WGS sequence"/>
</dbReference>
<gene>
    <name evidence="1" type="ORF">pdam_00023031</name>
</gene>
<reference evidence="1 2" key="1">
    <citation type="journal article" date="2018" name="Sci. Rep.">
        <title>Comparative analysis of the Pocillopora damicornis genome highlights role of immune system in coral evolution.</title>
        <authorList>
            <person name="Cunning R."/>
            <person name="Bay R.A."/>
            <person name="Gillette P."/>
            <person name="Baker A.C."/>
            <person name="Traylor-Knowles N."/>
        </authorList>
    </citation>
    <scope>NUCLEOTIDE SEQUENCE [LARGE SCALE GENOMIC DNA]</scope>
    <source>
        <strain evidence="1">RSMAS</strain>
        <tissue evidence="1">Whole animal</tissue>
    </source>
</reference>
<proteinExistence type="predicted"/>
<name>A0A3M6V1Q3_POCDA</name>
<protein>
    <submittedName>
        <fullName evidence="1">Uncharacterized protein</fullName>
    </submittedName>
</protein>
<evidence type="ECO:0000313" key="1">
    <source>
        <dbReference type="EMBL" id="RMX59855.1"/>
    </source>
</evidence>